<keyword evidence="1" id="KW-1133">Transmembrane helix</keyword>
<dbReference type="InterPro" id="IPR004891">
    <property type="entry name" value="Mercury-R_MerC"/>
</dbReference>
<feature type="transmembrane region" description="Helical" evidence="1">
    <location>
        <begin position="76"/>
        <end position="92"/>
    </location>
</feature>
<evidence type="ECO:0000313" key="2">
    <source>
        <dbReference type="EMBL" id="MCU7553282.1"/>
    </source>
</evidence>
<keyword evidence="1" id="KW-0472">Membrane</keyword>
<dbReference type="Pfam" id="PF03203">
    <property type="entry name" value="MerC"/>
    <property type="match status" value="1"/>
</dbReference>
<organism evidence="2 3">
    <name type="scientific">Alteromonas salexigens</name>
    <dbReference type="NCBI Taxonomy" id="2982530"/>
    <lineage>
        <taxon>Bacteria</taxon>
        <taxon>Pseudomonadati</taxon>
        <taxon>Pseudomonadota</taxon>
        <taxon>Gammaproteobacteria</taxon>
        <taxon>Alteromonadales</taxon>
        <taxon>Alteromonadaceae</taxon>
        <taxon>Alteromonas/Salinimonas group</taxon>
        <taxon>Alteromonas</taxon>
    </lineage>
</organism>
<feature type="transmembrane region" description="Helical" evidence="1">
    <location>
        <begin position="21"/>
        <end position="45"/>
    </location>
</feature>
<dbReference type="RefSeq" id="WP_262991987.1">
    <property type="nucleotide sequence ID" value="NZ_JAOTJC010000004.1"/>
</dbReference>
<feature type="transmembrane region" description="Helical" evidence="1">
    <location>
        <begin position="51"/>
        <end position="69"/>
    </location>
</feature>
<feature type="transmembrane region" description="Helical" evidence="1">
    <location>
        <begin position="98"/>
        <end position="117"/>
    </location>
</feature>
<evidence type="ECO:0000313" key="3">
    <source>
        <dbReference type="Proteomes" id="UP001209257"/>
    </source>
</evidence>
<keyword evidence="3" id="KW-1185">Reference proteome</keyword>
<sequence>MKDIENNPATLDRLGIWMSGLCALHCLALPVLIPLLPVISSAFFAQVWFERLILSASLLMGAIALFYGASRYHGRFYPMGLLALGGVIYWFKDIFGHHYEPFTIAVGAFLIIAGHWVNMRLCRRCKCCSSTVLATHIPVGSSE</sequence>
<keyword evidence="1" id="KW-0812">Transmembrane</keyword>
<dbReference type="Proteomes" id="UP001209257">
    <property type="component" value="Unassembled WGS sequence"/>
</dbReference>
<reference evidence="3" key="1">
    <citation type="submission" date="2023-07" db="EMBL/GenBank/DDBJ databases">
        <title>Study on multiphase classification of strain Alteromonas salexigens isolated from the Yellow Sea.</title>
        <authorList>
            <person name="Sun L."/>
        </authorList>
    </citation>
    <scope>NUCLEOTIDE SEQUENCE [LARGE SCALE GENOMIC DNA]</scope>
    <source>
        <strain evidence="3">ASW11-19</strain>
    </source>
</reference>
<evidence type="ECO:0000256" key="1">
    <source>
        <dbReference type="SAM" id="Phobius"/>
    </source>
</evidence>
<comment type="caution">
    <text evidence="2">The sequence shown here is derived from an EMBL/GenBank/DDBJ whole genome shotgun (WGS) entry which is preliminary data.</text>
</comment>
<proteinExistence type="predicted"/>
<protein>
    <submittedName>
        <fullName evidence="2">MerC domain-containing protein</fullName>
    </submittedName>
</protein>
<gene>
    <name evidence="2" type="ORF">OCL06_01580</name>
</gene>
<name>A0ABT2VJ87_9ALTE</name>
<dbReference type="EMBL" id="JAOTJC010000004">
    <property type="protein sequence ID" value="MCU7553282.1"/>
    <property type="molecule type" value="Genomic_DNA"/>
</dbReference>
<accession>A0ABT2VJ87</accession>